<evidence type="ECO:0000313" key="16">
    <source>
        <dbReference type="Proteomes" id="UP001056336"/>
    </source>
</evidence>
<keyword evidence="16" id="KW-1185">Reference proteome</keyword>
<keyword evidence="12" id="KW-0472">Membrane</keyword>
<dbReference type="NCBIfam" id="NF033483">
    <property type="entry name" value="PknB_PASTA_kin"/>
    <property type="match status" value="1"/>
</dbReference>
<feature type="binding site" evidence="10">
    <location>
        <position position="40"/>
    </location>
    <ligand>
        <name>ATP</name>
        <dbReference type="ChEBI" id="CHEBI:30616"/>
    </ligand>
</feature>
<feature type="domain" description="PASTA" evidence="14">
    <location>
        <begin position="507"/>
        <end position="573"/>
    </location>
</feature>
<dbReference type="SMART" id="SM00740">
    <property type="entry name" value="PASTA"/>
    <property type="match status" value="3"/>
</dbReference>
<dbReference type="InterPro" id="IPR008271">
    <property type="entry name" value="Ser/Thr_kinase_AS"/>
</dbReference>
<dbReference type="EC" id="2.7.11.1" evidence="1"/>
<feature type="domain" description="PASTA" evidence="14">
    <location>
        <begin position="362"/>
        <end position="438"/>
    </location>
</feature>
<evidence type="ECO:0000259" key="14">
    <source>
        <dbReference type="PROSITE" id="PS51178"/>
    </source>
</evidence>
<feature type="region of interest" description="Disordered" evidence="11">
    <location>
        <begin position="577"/>
        <end position="631"/>
    </location>
</feature>
<dbReference type="RefSeq" id="WP_249772311.1">
    <property type="nucleotide sequence ID" value="NZ_CP097332.1"/>
</dbReference>
<dbReference type="Gene3D" id="1.10.510.10">
    <property type="entry name" value="Transferase(Phosphotransferase) domain 1"/>
    <property type="match status" value="1"/>
</dbReference>
<dbReference type="Proteomes" id="UP001056336">
    <property type="component" value="Chromosome"/>
</dbReference>
<protein>
    <recommendedName>
        <fullName evidence="1">non-specific serine/threonine protein kinase</fullName>
        <ecNumber evidence="1">2.7.11.1</ecNumber>
    </recommendedName>
</protein>
<dbReference type="CDD" id="cd06577">
    <property type="entry name" value="PASTA_pknB"/>
    <property type="match status" value="3"/>
</dbReference>
<dbReference type="Gene3D" id="3.30.10.20">
    <property type="match status" value="3"/>
</dbReference>
<feature type="domain" description="PASTA" evidence="14">
    <location>
        <begin position="439"/>
        <end position="506"/>
    </location>
</feature>
<evidence type="ECO:0000256" key="10">
    <source>
        <dbReference type="PROSITE-ProRule" id="PRU10141"/>
    </source>
</evidence>
<dbReference type="PROSITE" id="PS00107">
    <property type="entry name" value="PROTEIN_KINASE_ATP"/>
    <property type="match status" value="1"/>
</dbReference>
<evidence type="ECO:0000256" key="3">
    <source>
        <dbReference type="ARBA" id="ARBA00022679"/>
    </source>
</evidence>
<dbReference type="PROSITE" id="PS00108">
    <property type="entry name" value="PROTEIN_KINASE_ST"/>
    <property type="match status" value="1"/>
</dbReference>
<dbReference type="Pfam" id="PF03793">
    <property type="entry name" value="PASTA"/>
    <property type="match status" value="3"/>
</dbReference>
<feature type="compositionally biased region" description="Low complexity" evidence="11">
    <location>
        <begin position="580"/>
        <end position="618"/>
    </location>
</feature>
<feature type="compositionally biased region" description="Polar residues" evidence="11">
    <location>
        <begin position="394"/>
        <end position="410"/>
    </location>
</feature>
<dbReference type="GO" id="GO:0016301">
    <property type="term" value="F:kinase activity"/>
    <property type="evidence" value="ECO:0007669"/>
    <property type="project" value="UniProtKB-KW"/>
</dbReference>
<dbReference type="PANTHER" id="PTHR43289">
    <property type="entry name" value="MITOGEN-ACTIVATED PROTEIN KINASE KINASE KINASE 20-RELATED"/>
    <property type="match status" value="1"/>
</dbReference>
<keyword evidence="12" id="KW-0812">Transmembrane</keyword>
<keyword evidence="4" id="KW-0677">Repeat</keyword>
<evidence type="ECO:0000256" key="4">
    <source>
        <dbReference type="ARBA" id="ARBA00022737"/>
    </source>
</evidence>
<accession>A0ABY4QZV0</accession>
<comment type="catalytic activity">
    <reaction evidence="9">
        <text>L-seryl-[protein] + ATP = O-phospho-L-seryl-[protein] + ADP + H(+)</text>
        <dbReference type="Rhea" id="RHEA:17989"/>
        <dbReference type="Rhea" id="RHEA-COMP:9863"/>
        <dbReference type="Rhea" id="RHEA-COMP:11604"/>
        <dbReference type="ChEBI" id="CHEBI:15378"/>
        <dbReference type="ChEBI" id="CHEBI:29999"/>
        <dbReference type="ChEBI" id="CHEBI:30616"/>
        <dbReference type="ChEBI" id="CHEBI:83421"/>
        <dbReference type="ChEBI" id="CHEBI:456216"/>
        <dbReference type="EC" id="2.7.11.1"/>
    </reaction>
</comment>
<comment type="catalytic activity">
    <reaction evidence="8">
        <text>L-threonyl-[protein] + ATP = O-phospho-L-threonyl-[protein] + ADP + H(+)</text>
        <dbReference type="Rhea" id="RHEA:46608"/>
        <dbReference type="Rhea" id="RHEA-COMP:11060"/>
        <dbReference type="Rhea" id="RHEA-COMP:11605"/>
        <dbReference type="ChEBI" id="CHEBI:15378"/>
        <dbReference type="ChEBI" id="CHEBI:30013"/>
        <dbReference type="ChEBI" id="CHEBI:30616"/>
        <dbReference type="ChEBI" id="CHEBI:61977"/>
        <dbReference type="ChEBI" id="CHEBI:456216"/>
        <dbReference type="EC" id="2.7.11.1"/>
    </reaction>
</comment>
<feature type="transmembrane region" description="Helical" evidence="12">
    <location>
        <begin position="333"/>
        <end position="355"/>
    </location>
</feature>
<proteinExistence type="predicted"/>
<dbReference type="InterPro" id="IPR011009">
    <property type="entry name" value="Kinase-like_dom_sf"/>
</dbReference>
<sequence length="631" mass="66053">MTAPHLVGGRYELGELIGYGGMAEVHRGRDIRLGREVAVKVLRSDLARDPSFQNRFRREAQAAAGLNHPSIVAVYDTGEDGDPAGLDDTPSPYIVMEFVQGRTLREVLKSEGQLPARRAMEIVAEVCGALDFSHRSGIVHRDIKPGNVMITNSGAVKVMDFGIARALADNAATVTATSAVIGTAQYLSPEQARGESVDARSDVYSTGCLLYELLTGHPPFTGDSPVAVAYQHVRENPRIPSSENPAVTKALDSIVMKALAKNPLNRYQTAGEMRADLQRAIAGQPVEAESVMTDEERTQFISRPSAAALATPRPGVLTPVYDDEDDHRGRRGAIMWVAVVLALLLVIGGTAFLLLRKDNPKTPTLVAVPRLIGLSQAAANNAIRAAGLAPDSATPEQSNGPCTSTASTPVTKDHVCTQDPPAGKQVDQGGVVSFTIYAGPAPVQVPAVSQVNLTCAQASAELAKVKLVSQCKSVHSAAPAGTVIDQDPNGLASVQPGTTVVLQVADGKAKLPNVLHLPYDEARIKLNNAGWTTVVMTLADRKTGFKVGQVQAMYPGQGTYLDPKTKITLEVAKQPLPACSTSTSTSPSASGSTSSSPGSTPSSSPSATPSVTPSSTPTDPNASPTCTTPAG</sequence>
<dbReference type="PANTHER" id="PTHR43289:SF6">
    <property type="entry name" value="SERINE_THREONINE-PROTEIN KINASE NEKL-3"/>
    <property type="match status" value="1"/>
</dbReference>
<evidence type="ECO:0000256" key="1">
    <source>
        <dbReference type="ARBA" id="ARBA00012513"/>
    </source>
</evidence>
<evidence type="ECO:0000256" key="11">
    <source>
        <dbReference type="SAM" id="MobiDB-lite"/>
    </source>
</evidence>
<organism evidence="15 16">
    <name type="scientific">Jatrophihabitans telluris</name>
    <dbReference type="NCBI Taxonomy" id="2038343"/>
    <lineage>
        <taxon>Bacteria</taxon>
        <taxon>Bacillati</taxon>
        <taxon>Actinomycetota</taxon>
        <taxon>Actinomycetes</taxon>
        <taxon>Jatrophihabitantales</taxon>
        <taxon>Jatrophihabitantaceae</taxon>
        <taxon>Jatrophihabitans</taxon>
    </lineage>
</organism>
<dbReference type="InterPro" id="IPR000719">
    <property type="entry name" value="Prot_kinase_dom"/>
</dbReference>
<dbReference type="SUPFAM" id="SSF56112">
    <property type="entry name" value="Protein kinase-like (PK-like)"/>
    <property type="match status" value="1"/>
</dbReference>
<evidence type="ECO:0000256" key="7">
    <source>
        <dbReference type="ARBA" id="ARBA00022840"/>
    </source>
</evidence>
<name>A0ABY4QZV0_9ACTN</name>
<keyword evidence="7 10" id="KW-0067">ATP-binding</keyword>
<reference evidence="15" key="2">
    <citation type="submission" date="2022-05" db="EMBL/GenBank/DDBJ databases">
        <authorList>
            <person name="Kim J.-S."/>
            <person name="Lee K."/>
            <person name="Suh M."/>
            <person name="Eom M."/>
            <person name="Kim J.-S."/>
            <person name="Kim D.-S."/>
            <person name="Ko S.-H."/>
            <person name="Shin Y."/>
            <person name="Lee J.-S."/>
        </authorList>
    </citation>
    <scope>NUCLEOTIDE SEQUENCE</scope>
    <source>
        <strain evidence="15">N237</strain>
    </source>
</reference>
<dbReference type="InterPro" id="IPR017441">
    <property type="entry name" value="Protein_kinase_ATP_BS"/>
</dbReference>
<evidence type="ECO:0000256" key="2">
    <source>
        <dbReference type="ARBA" id="ARBA00022527"/>
    </source>
</evidence>
<evidence type="ECO:0000256" key="12">
    <source>
        <dbReference type="SAM" id="Phobius"/>
    </source>
</evidence>
<dbReference type="InterPro" id="IPR005543">
    <property type="entry name" value="PASTA_dom"/>
</dbReference>
<keyword evidence="5 10" id="KW-0547">Nucleotide-binding</keyword>
<feature type="compositionally biased region" description="Polar residues" evidence="11">
    <location>
        <begin position="619"/>
        <end position="631"/>
    </location>
</feature>
<feature type="domain" description="Protein kinase" evidence="13">
    <location>
        <begin position="11"/>
        <end position="281"/>
    </location>
</feature>
<keyword evidence="12" id="KW-1133">Transmembrane helix</keyword>
<keyword evidence="2" id="KW-0723">Serine/threonine-protein kinase</keyword>
<evidence type="ECO:0000256" key="9">
    <source>
        <dbReference type="ARBA" id="ARBA00048679"/>
    </source>
</evidence>
<dbReference type="PROSITE" id="PS51178">
    <property type="entry name" value="PASTA"/>
    <property type="match status" value="3"/>
</dbReference>
<evidence type="ECO:0000256" key="5">
    <source>
        <dbReference type="ARBA" id="ARBA00022741"/>
    </source>
</evidence>
<evidence type="ECO:0000256" key="8">
    <source>
        <dbReference type="ARBA" id="ARBA00047899"/>
    </source>
</evidence>
<gene>
    <name evidence="15" type="primary">pknB</name>
    <name evidence="15" type="ORF">M6D93_01200</name>
</gene>
<keyword evidence="6 15" id="KW-0418">Kinase</keyword>
<dbReference type="Gene3D" id="3.30.200.20">
    <property type="entry name" value="Phosphorylase Kinase, domain 1"/>
    <property type="match status" value="1"/>
</dbReference>
<feature type="region of interest" description="Disordered" evidence="11">
    <location>
        <begin position="388"/>
        <end position="413"/>
    </location>
</feature>
<dbReference type="EMBL" id="CP097332">
    <property type="protein sequence ID" value="UQX88632.1"/>
    <property type="molecule type" value="Genomic_DNA"/>
</dbReference>
<reference evidence="15" key="1">
    <citation type="journal article" date="2018" name="Int. J. Syst. Evol. Microbiol.">
        <title>Jatrophihabitans telluris sp. nov., isolated from sediment soil of lava forest wetlands and the emended description of the genus Jatrophihabitans.</title>
        <authorList>
            <person name="Lee K.C."/>
            <person name="Suh M.K."/>
            <person name="Eom M.K."/>
            <person name="Kim K.K."/>
            <person name="Kim J.S."/>
            <person name="Kim D.S."/>
            <person name="Ko S.H."/>
            <person name="Shin Y.K."/>
            <person name="Lee J.S."/>
        </authorList>
    </citation>
    <scope>NUCLEOTIDE SEQUENCE</scope>
    <source>
        <strain evidence="15">N237</strain>
    </source>
</reference>
<evidence type="ECO:0000259" key="13">
    <source>
        <dbReference type="PROSITE" id="PS50011"/>
    </source>
</evidence>
<keyword evidence="3" id="KW-0808">Transferase</keyword>
<dbReference type="SMART" id="SM00220">
    <property type="entry name" value="S_TKc"/>
    <property type="match status" value="1"/>
</dbReference>
<evidence type="ECO:0000256" key="6">
    <source>
        <dbReference type="ARBA" id="ARBA00022777"/>
    </source>
</evidence>
<dbReference type="PROSITE" id="PS50011">
    <property type="entry name" value="PROTEIN_KINASE_DOM"/>
    <property type="match status" value="1"/>
</dbReference>
<dbReference type="CDD" id="cd14014">
    <property type="entry name" value="STKc_PknB_like"/>
    <property type="match status" value="1"/>
</dbReference>
<dbReference type="Pfam" id="PF00069">
    <property type="entry name" value="Pkinase"/>
    <property type="match status" value="1"/>
</dbReference>
<evidence type="ECO:0000313" key="15">
    <source>
        <dbReference type="EMBL" id="UQX88632.1"/>
    </source>
</evidence>